<dbReference type="AlphaFoldDB" id="A0A437QK20"/>
<organism evidence="5 6">
    <name type="scientific">Hwanghaeella grinnelliae</name>
    <dbReference type="NCBI Taxonomy" id="2500179"/>
    <lineage>
        <taxon>Bacteria</taxon>
        <taxon>Pseudomonadati</taxon>
        <taxon>Pseudomonadota</taxon>
        <taxon>Alphaproteobacteria</taxon>
        <taxon>Rhodospirillales</taxon>
        <taxon>Rhodospirillaceae</taxon>
        <taxon>Hwanghaeella</taxon>
    </lineage>
</organism>
<gene>
    <name evidence="5" type="ORF">EOI86_18585</name>
</gene>
<dbReference type="SUPFAM" id="SSF46785">
    <property type="entry name" value="Winged helix' DNA-binding domain"/>
    <property type="match status" value="1"/>
</dbReference>
<feature type="domain" description="HTH arsR-type" evidence="4">
    <location>
        <begin position="1"/>
        <end position="100"/>
    </location>
</feature>
<dbReference type="InterPro" id="IPR036388">
    <property type="entry name" value="WH-like_DNA-bd_sf"/>
</dbReference>
<dbReference type="InterPro" id="IPR051081">
    <property type="entry name" value="HTH_MetalResp_TranReg"/>
</dbReference>
<dbReference type="Proteomes" id="UP000287447">
    <property type="component" value="Unassembled WGS sequence"/>
</dbReference>
<dbReference type="Gene3D" id="1.10.10.10">
    <property type="entry name" value="Winged helix-like DNA-binding domain superfamily/Winged helix DNA-binding domain"/>
    <property type="match status" value="1"/>
</dbReference>
<keyword evidence="6" id="KW-1185">Reference proteome</keyword>
<dbReference type="GO" id="GO:0003700">
    <property type="term" value="F:DNA-binding transcription factor activity"/>
    <property type="evidence" value="ECO:0007669"/>
    <property type="project" value="InterPro"/>
</dbReference>
<dbReference type="InterPro" id="IPR001845">
    <property type="entry name" value="HTH_ArsR_DNA-bd_dom"/>
</dbReference>
<keyword evidence="1" id="KW-0805">Transcription regulation</keyword>
<dbReference type="GO" id="GO:0003677">
    <property type="term" value="F:DNA binding"/>
    <property type="evidence" value="ECO:0007669"/>
    <property type="project" value="UniProtKB-KW"/>
</dbReference>
<protein>
    <submittedName>
        <fullName evidence="5">Transcriptional regulator</fullName>
    </submittedName>
</protein>
<evidence type="ECO:0000256" key="3">
    <source>
        <dbReference type="ARBA" id="ARBA00023163"/>
    </source>
</evidence>
<dbReference type="CDD" id="cd00090">
    <property type="entry name" value="HTH_ARSR"/>
    <property type="match status" value="1"/>
</dbReference>
<evidence type="ECO:0000256" key="1">
    <source>
        <dbReference type="ARBA" id="ARBA00023015"/>
    </source>
</evidence>
<dbReference type="SMART" id="SM00418">
    <property type="entry name" value="HTH_ARSR"/>
    <property type="match status" value="1"/>
</dbReference>
<reference evidence="6" key="1">
    <citation type="submission" date="2019-01" db="EMBL/GenBank/DDBJ databases">
        <title>Gri0909 isolated from a small marine red alga.</title>
        <authorList>
            <person name="Kim J."/>
            <person name="Jeong S.E."/>
            <person name="Jeon C.O."/>
        </authorList>
    </citation>
    <scope>NUCLEOTIDE SEQUENCE [LARGE SCALE GENOMIC DNA]</scope>
    <source>
        <strain evidence="6">Gri0909</strain>
    </source>
</reference>
<dbReference type="PANTHER" id="PTHR33154">
    <property type="entry name" value="TRANSCRIPTIONAL REGULATOR, ARSR FAMILY"/>
    <property type="match status" value="1"/>
</dbReference>
<sequence length="100" mass="11256">MDIDKAISALNNPIRRQILIWLKDRSNFPPALPEHADLDGVCVAYIQEKAALSQSTISTYMSLLKDAGLVLSARHGQWTFYRRNEEAIAATLKKLSEDLQ</sequence>
<evidence type="ECO:0000259" key="4">
    <source>
        <dbReference type="PROSITE" id="PS50987"/>
    </source>
</evidence>
<dbReference type="OrthoDB" id="9790747at2"/>
<dbReference type="EMBL" id="SADE01000003">
    <property type="protein sequence ID" value="RVU34848.1"/>
    <property type="molecule type" value="Genomic_DNA"/>
</dbReference>
<keyword evidence="2" id="KW-0238">DNA-binding</keyword>
<dbReference type="PANTHER" id="PTHR33154:SF33">
    <property type="entry name" value="TRANSCRIPTIONAL REPRESSOR SDPR"/>
    <property type="match status" value="1"/>
</dbReference>
<dbReference type="InterPro" id="IPR011991">
    <property type="entry name" value="ArsR-like_HTH"/>
</dbReference>
<dbReference type="InterPro" id="IPR036390">
    <property type="entry name" value="WH_DNA-bd_sf"/>
</dbReference>
<name>A0A437QK20_9PROT</name>
<evidence type="ECO:0000313" key="6">
    <source>
        <dbReference type="Proteomes" id="UP000287447"/>
    </source>
</evidence>
<proteinExistence type="predicted"/>
<accession>A0A437QK20</accession>
<comment type="caution">
    <text evidence="5">The sequence shown here is derived from an EMBL/GenBank/DDBJ whole genome shotgun (WGS) entry which is preliminary data.</text>
</comment>
<keyword evidence="3" id="KW-0804">Transcription</keyword>
<dbReference type="PROSITE" id="PS50987">
    <property type="entry name" value="HTH_ARSR_2"/>
    <property type="match status" value="1"/>
</dbReference>
<evidence type="ECO:0000256" key="2">
    <source>
        <dbReference type="ARBA" id="ARBA00023125"/>
    </source>
</evidence>
<evidence type="ECO:0000313" key="5">
    <source>
        <dbReference type="EMBL" id="RVU34848.1"/>
    </source>
</evidence>
<dbReference type="RefSeq" id="WP_127767061.1">
    <property type="nucleotide sequence ID" value="NZ_SADE01000003.1"/>
</dbReference>